<dbReference type="Proteomes" id="UP000677054">
    <property type="component" value="Unassembled WGS sequence"/>
</dbReference>
<feature type="disulfide bond" evidence="13">
    <location>
        <begin position="1865"/>
        <end position="1874"/>
    </location>
</feature>
<keyword evidence="5" id="KW-0677">Repeat</keyword>
<dbReference type="InterPro" id="IPR020894">
    <property type="entry name" value="Cadherin_CS"/>
</dbReference>
<evidence type="ECO:0000256" key="9">
    <source>
        <dbReference type="ARBA" id="ARBA00023136"/>
    </source>
</evidence>
<dbReference type="PROSITE" id="PS50026">
    <property type="entry name" value="EGF_3"/>
    <property type="match status" value="5"/>
</dbReference>
<feature type="domain" description="EGF-like" evidence="17">
    <location>
        <begin position="1568"/>
        <end position="1605"/>
    </location>
</feature>
<dbReference type="CDD" id="cd11304">
    <property type="entry name" value="Cadherin_repeat"/>
    <property type="match status" value="12"/>
</dbReference>
<evidence type="ECO:0000259" key="17">
    <source>
        <dbReference type="PROSITE" id="PS50026"/>
    </source>
</evidence>
<keyword evidence="9 15" id="KW-0472">Membrane</keyword>
<evidence type="ECO:0000256" key="15">
    <source>
        <dbReference type="SAM" id="Phobius"/>
    </source>
</evidence>
<evidence type="ECO:0000256" key="3">
    <source>
        <dbReference type="ARBA" id="ARBA00022692"/>
    </source>
</evidence>
<gene>
    <name evidence="19" type="ORF">DSTB1V02_LOCUS1613</name>
</gene>
<evidence type="ECO:0000256" key="1">
    <source>
        <dbReference type="ARBA" id="ARBA00004167"/>
    </source>
</evidence>
<dbReference type="FunFam" id="2.60.40.60:FF:000116">
    <property type="entry name" value="Dachsous cadherin-related 2"/>
    <property type="match status" value="1"/>
</dbReference>
<feature type="domain" description="Cadherin" evidence="18">
    <location>
        <begin position="1178"/>
        <end position="1282"/>
    </location>
</feature>
<keyword evidence="8 15" id="KW-1133">Transmembrane helix</keyword>
<evidence type="ECO:0000313" key="20">
    <source>
        <dbReference type="Proteomes" id="UP000677054"/>
    </source>
</evidence>
<dbReference type="Pfam" id="PF02210">
    <property type="entry name" value="Laminin_G_2"/>
    <property type="match status" value="1"/>
</dbReference>
<dbReference type="PROSITE" id="PS50025">
    <property type="entry name" value="LAM_G_DOMAIN"/>
    <property type="match status" value="2"/>
</dbReference>
<comment type="subcellular location">
    <subcellularLocation>
        <location evidence="1">Membrane</location>
        <topology evidence="1">Single-pass membrane protein</topology>
    </subcellularLocation>
</comment>
<dbReference type="PROSITE" id="PS00232">
    <property type="entry name" value="CADHERIN_1"/>
    <property type="match status" value="6"/>
</dbReference>
<evidence type="ECO:0000256" key="2">
    <source>
        <dbReference type="ARBA" id="ARBA00022536"/>
    </source>
</evidence>
<dbReference type="FunFam" id="2.60.40.60:FF:000106">
    <property type="entry name" value="FAT atypical cadherin 4"/>
    <property type="match status" value="1"/>
</dbReference>
<dbReference type="InterPro" id="IPR000742">
    <property type="entry name" value="EGF"/>
</dbReference>
<dbReference type="EMBL" id="LR899675">
    <property type="protein sequence ID" value="CAD7241627.1"/>
    <property type="molecule type" value="Genomic_DNA"/>
</dbReference>
<dbReference type="CDD" id="cd00053">
    <property type="entry name" value="EGF"/>
    <property type="match status" value="1"/>
</dbReference>
<feature type="domain" description="Cadherin" evidence="18">
    <location>
        <begin position="334"/>
        <end position="439"/>
    </location>
</feature>
<keyword evidence="2 13" id="KW-0245">EGF-like domain</keyword>
<evidence type="ECO:0000256" key="6">
    <source>
        <dbReference type="ARBA" id="ARBA00022837"/>
    </source>
</evidence>
<dbReference type="GO" id="GO:0048056">
    <property type="term" value="P:R3/R4 cell differentiation"/>
    <property type="evidence" value="ECO:0007669"/>
    <property type="project" value="UniProtKB-ARBA"/>
</dbReference>
<feature type="compositionally biased region" description="Pro residues" evidence="14">
    <location>
        <begin position="2553"/>
        <end position="2562"/>
    </location>
</feature>
<feature type="transmembrane region" description="Helical" evidence="15">
    <location>
        <begin position="2090"/>
        <end position="2115"/>
    </location>
</feature>
<keyword evidence="10 13" id="KW-1015">Disulfide bond</keyword>
<feature type="region of interest" description="Disordered" evidence="14">
    <location>
        <begin position="2369"/>
        <end position="2455"/>
    </location>
</feature>
<evidence type="ECO:0000256" key="11">
    <source>
        <dbReference type="ARBA" id="ARBA00023180"/>
    </source>
</evidence>
<dbReference type="InterPro" id="IPR001791">
    <property type="entry name" value="Laminin_G"/>
</dbReference>
<dbReference type="SMART" id="SM00179">
    <property type="entry name" value="EGF_CA"/>
    <property type="match status" value="4"/>
</dbReference>
<feature type="region of interest" description="Disordered" evidence="14">
    <location>
        <begin position="2123"/>
        <end position="2163"/>
    </location>
</feature>
<dbReference type="PROSITE" id="PS50268">
    <property type="entry name" value="CADHERIN_2"/>
    <property type="match status" value="13"/>
</dbReference>
<evidence type="ECO:0000313" key="19">
    <source>
        <dbReference type="EMBL" id="CAD7241627.1"/>
    </source>
</evidence>
<keyword evidence="6 12" id="KW-0106">Calcium</keyword>
<dbReference type="CDD" id="cd00054">
    <property type="entry name" value="EGF_CA"/>
    <property type="match status" value="4"/>
</dbReference>
<feature type="domain" description="EGF-like" evidence="17">
    <location>
        <begin position="1469"/>
        <end position="1527"/>
    </location>
</feature>
<evidence type="ECO:0000256" key="12">
    <source>
        <dbReference type="PROSITE-ProRule" id="PRU00043"/>
    </source>
</evidence>
<evidence type="ECO:0000256" key="10">
    <source>
        <dbReference type="ARBA" id="ARBA00023157"/>
    </source>
</evidence>
<keyword evidence="20" id="KW-1185">Reference proteome</keyword>
<dbReference type="Gene3D" id="2.60.120.200">
    <property type="match status" value="2"/>
</dbReference>
<dbReference type="SUPFAM" id="SSF49899">
    <property type="entry name" value="Concanavalin A-like lectins/glucanases"/>
    <property type="match status" value="2"/>
</dbReference>
<dbReference type="SUPFAM" id="SSF57196">
    <property type="entry name" value="EGF/Laminin"/>
    <property type="match status" value="3"/>
</dbReference>
<feature type="domain" description="Cadherin" evidence="18">
    <location>
        <begin position="130"/>
        <end position="230"/>
    </location>
</feature>
<name>A0A7R8X0T2_9CRUS</name>
<feature type="domain" description="Cadherin" evidence="18">
    <location>
        <begin position="757"/>
        <end position="861"/>
    </location>
</feature>
<dbReference type="PROSITE" id="PS00022">
    <property type="entry name" value="EGF_1"/>
    <property type="match status" value="4"/>
</dbReference>
<dbReference type="GO" id="GO:0005509">
    <property type="term" value="F:calcium ion binding"/>
    <property type="evidence" value="ECO:0007669"/>
    <property type="project" value="UniProtKB-UniRule"/>
</dbReference>
<dbReference type="FunFam" id="2.60.40.60:FF:000037">
    <property type="entry name" value="FAT atypical cadherin 1"/>
    <property type="match status" value="1"/>
</dbReference>
<feature type="domain" description="Cadherin" evidence="18">
    <location>
        <begin position="651"/>
        <end position="756"/>
    </location>
</feature>
<feature type="domain" description="Cadherin" evidence="18">
    <location>
        <begin position="25"/>
        <end position="129"/>
    </location>
</feature>
<feature type="domain" description="Laminin G" evidence="16">
    <location>
        <begin position="1644"/>
        <end position="1835"/>
    </location>
</feature>
<dbReference type="PANTHER" id="PTHR24026:SF126">
    <property type="entry name" value="PROTOCADHERIN FAT 4"/>
    <property type="match status" value="1"/>
</dbReference>
<feature type="compositionally biased region" description="Polar residues" evidence="14">
    <location>
        <begin position="2407"/>
        <end position="2421"/>
    </location>
</feature>
<feature type="disulfide bond" evidence="13">
    <location>
        <begin position="1633"/>
        <end position="1642"/>
    </location>
</feature>
<dbReference type="Gene3D" id="2.60.40.60">
    <property type="entry name" value="Cadherins"/>
    <property type="match status" value="12"/>
</dbReference>
<dbReference type="FunFam" id="2.60.40.60:FF:000035">
    <property type="entry name" value="Protocadherin Fat 3"/>
    <property type="match status" value="1"/>
</dbReference>
<comment type="caution">
    <text evidence="13">Lacks conserved residue(s) required for the propagation of feature annotation.</text>
</comment>
<dbReference type="InterPro" id="IPR001881">
    <property type="entry name" value="EGF-like_Ca-bd_dom"/>
</dbReference>
<dbReference type="GO" id="GO:0005886">
    <property type="term" value="C:plasma membrane"/>
    <property type="evidence" value="ECO:0007669"/>
    <property type="project" value="UniProtKB-SubCell"/>
</dbReference>
<keyword evidence="11" id="KW-0325">Glycoprotein</keyword>
<feature type="region of interest" description="Disordered" evidence="14">
    <location>
        <begin position="2535"/>
        <end position="2578"/>
    </location>
</feature>
<feature type="disulfide bond" evidence="13">
    <location>
        <begin position="1555"/>
        <end position="1564"/>
    </location>
</feature>
<feature type="domain" description="EGF-like" evidence="17">
    <location>
        <begin position="1529"/>
        <end position="1565"/>
    </location>
</feature>
<sequence length="2578" mass="283564">TPRLTGTGTLRVEVQDVNDHSPEFLKDFYLAWIPENAPVDTPVMQVTATDRDEGLNARIRYRLYGEGSELFHVNEEDGTIKSKQEFDRELRSEFLLELEARDSSPTDSHYTRTNLTIYIQDVNDNPPTFPRESEVIYIPDPTEPGQFVYGALAWDPDEGNNSRIVYYLSGQDADKFHVSQDTGILKASKKLSGGTTYFLDITATDKGKQPMSGSMKLEVHLHPREDFPVFKPYRSEFTFPEDVQGKSVTTLVAHSPKQGQHEITYQIVGGNLGQVFDLNLQAGELRIPEGLDFERTARYELWIRAQDNDNPALGTTVFMSVNVTDVNDNAPTFEMYAYNASILEDQFPPQLVFKVRASDADQGDNSRISYRLRDEGNVGGAFTMNPNTGEIFTNAKLDRETLGSYSLQIEAVDHGDPPKTGTSLVIVTVLDKNDNPPRFTRLFSVNVTENAAIGTFVIQVTSSDRDIGSNANASYSFTENPGGKFHIDPVSGNVTVVGIIDREVSDEYLLKVSAVDGSWRAETPLTITVLDENDNEPKCEKSHYEFSFPELQRSVAFVGKVTASDRDKQGPNSAITYSLKHPSDDFTVDPASGEILSKHALRYKFSPKGPSPENEYRLTIVAMDQGKPPMSSECTVTINVVDANNNAPKFVKDRYFTPIPEVASVGQRIIQLQAEDTHDFGLNAQIEYMKVGGNESDFFNVDPVTGWILVNQPLLGRRNSKYVLLVRAVDKGIPPMQDEVLVTIVVTGDNRFSPVFTALSYQVVVAENEPLGSAPISVTATDNDEGPNGIVRYSISAGNDEGKFRINPVTGSISIVQPLDYDEVPQYQLEITAVDTAFKPKSATATLTITLTDVNDNAPQFNQTRFDVHLKENAPTDTFVCRLVAVDRDSARNALIQYSIIGGSGKELFAIDVMTGVIIGKTSFDYEKANLYDLDVLASNPDSTQFGSTKVFVHIEGENEFYPRFIQPVFQFTVSESAMIGASVGRIEATDQDEGKDREVFYLFVGSSNDKGFAVKPNTGEILVARNLDRESQSRVVLTVMAKNAGSIRGNDTDEAQVIITIQDGNDPPVFDQNLYTVEISEDSPRGTKVLKVKAVDRDVRPQNNQFTYSIIAGNPEKAFKIHPQSGLIETKGLLDRETIPIYNLTIGAIDVGTPPQTGTATVRVTLTDVNDNGPTFDPSSMIGYVTENEPAGTSVMVLSASDPDLSPNGAPFTYYLVGGEHKSYLKLDENTGIITTTRNIDHEETPELNIIVEVRDDGKPLMKSEHPITVKVLDQNDSPSNARTATIEIQTLNGVFPGGMVADVRPNDPDSTGQYHCHILSGSRNIFSIPKGCSLHAARMSKQTTYSLTVTGNDGRHPDVTSSIGLRFSAFSNDTLSNSIPLWIRDMTPEKFLGEHFKDIQTLLSSFFDVREEPHIFSIVGADKDVIVSLAVREKDGNYKSWEDASAKLKSQRERLQQVLGGHEVTVGYDPCDSSPCEHGGECKAAVNIYGDMLILDTPTLVFTAPLIKHEYACECPPNYTGQRCELPQDPCMPNPCEHGGQCNRNGFDFTCICPAAFEGKRCESGRSNACDMEPCLNGGSCQETPDGSFFCLCRPGFRGSQCEITTDSCRPNPCLNGGTCVDLKPSYRCQCLPNYFGSHCEESSHGFSELSYMAFKSLDATTNDISIVFATNKPNSLLIYNFGEPTGGRSDFVAVELVNGRPRFSYGGSRTAITSIEVGVNVADSKWHKITATRNGRVVSLGIGECSENGEICKECQPGNLKCYQDDTGLTGTLSFGGKPMYLGGIDTISHIQERPGQVSSNDFIGCIQSVTINGRNLNLSAPINSYGIVDTCVRDPEVCQANNPCGEGATCIDSWDRAKCQCPNGLQAFDCDRAFAPISLTGSGYVEFEIGEKLRRHQLLPYLRNTRWRKRDTGTVKTMGLKFRTADASGILLYAASNSDYTLIQTVDGHIKYTSRVGANVPINMTLTEVSVSDSAWHNMTLVVDHENSLTLHLDGVQLGDELDANSIHDFLDPYLTTLALGGFRKEELLTNEVHVGFHGCLSTFTINGEVQPFNESGVPFQARFIGMVEQGCTNAALGAAAVTDPLSIGVTLVIVFFVVLLVAILISFVVFRLRRAKRDKGPPPHMKQNGNTVIPGNPPIDTTRHHHHHPDSSGYAEPSDLAEDMLRSHAAQELAGKKFRDPPRPDIIEREVVNKSPAGGLSLCMEDSHPLRETVPSLGGMGDHDIPEHYDLENASSIAPSDIDVVYHYRGFRDGNVRRYHATPPHHLTNFHKHNHRHSPHQFPPPSAPHRDSPRNHLRQSPNPLASAPRDSPSIKMQSTPLARLSPSSELSQQTPRIFTLQDISGKPLQQALLATTSGVAVTNSERSLNSPVSHLSNSSGSMHTSSQSTKKPQLKGDKRNTRNSSLVSTLDALSTSSDEHRRKNQYMEPSHEMLEPPDSSTDESGNDSFTCSEFEYENNYEKVHQPRREFRRPPIAAGDREKSLNKKYPGFDAFRGSLSTLVASDDDMSYKPNVNSVDWDPYVRNWGTGPSYSSRMNTLPAGEARGPVGPPSVPLPLPTGSRHNTPKPNEEYV</sequence>
<dbReference type="Gene3D" id="2.10.25.10">
    <property type="entry name" value="Laminin"/>
    <property type="match status" value="4"/>
</dbReference>
<evidence type="ECO:0000256" key="7">
    <source>
        <dbReference type="ARBA" id="ARBA00022889"/>
    </source>
</evidence>
<evidence type="ECO:0000259" key="16">
    <source>
        <dbReference type="PROSITE" id="PS50025"/>
    </source>
</evidence>
<protein>
    <submittedName>
        <fullName evidence="19">Uncharacterized protein</fullName>
    </submittedName>
</protein>
<dbReference type="FunFam" id="2.60.40.60:FF:000058">
    <property type="entry name" value="FAT atypical cadherin 3"/>
    <property type="match status" value="1"/>
</dbReference>
<dbReference type="CDD" id="cd00110">
    <property type="entry name" value="LamG"/>
    <property type="match status" value="2"/>
</dbReference>
<proteinExistence type="predicted"/>
<feature type="disulfide bond" evidence="13">
    <location>
        <begin position="1595"/>
        <end position="1604"/>
    </location>
</feature>
<dbReference type="FunFam" id="2.60.40.60:FF:000286">
    <property type="entry name" value="Cadherin-related tumor suppressor"/>
    <property type="match status" value="1"/>
</dbReference>
<dbReference type="PRINTS" id="PR00205">
    <property type="entry name" value="CADHERIN"/>
</dbReference>
<dbReference type="GO" id="GO:0016318">
    <property type="term" value="P:ommatidial rotation"/>
    <property type="evidence" value="ECO:0007669"/>
    <property type="project" value="UniProtKB-ARBA"/>
</dbReference>
<feature type="domain" description="Cadherin" evidence="18">
    <location>
        <begin position="1072"/>
        <end position="1177"/>
    </location>
</feature>
<dbReference type="Pfam" id="PF00054">
    <property type="entry name" value="Laminin_G_1"/>
    <property type="match status" value="1"/>
</dbReference>
<feature type="domain" description="Cadherin" evidence="18">
    <location>
        <begin position="540"/>
        <end position="650"/>
    </location>
</feature>
<dbReference type="InterPro" id="IPR000152">
    <property type="entry name" value="EGF-type_Asp/Asn_hydroxyl_site"/>
</dbReference>
<keyword evidence="3 15" id="KW-0812">Transmembrane</keyword>
<dbReference type="PROSITE" id="PS01186">
    <property type="entry name" value="EGF_2"/>
    <property type="match status" value="1"/>
</dbReference>
<reference evidence="19" key="1">
    <citation type="submission" date="2020-11" db="EMBL/GenBank/DDBJ databases">
        <authorList>
            <person name="Tran Van P."/>
        </authorList>
    </citation>
    <scope>NUCLEOTIDE SEQUENCE</scope>
</reference>
<dbReference type="InterPro" id="IPR015919">
    <property type="entry name" value="Cadherin-like_sf"/>
</dbReference>
<dbReference type="SMART" id="SM00282">
    <property type="entry name" value="LamG"/>
    <property type="match status" value="2"/>
</dbReference>
<feature type="compositionally biased region" description="Basic residues" evidence="14">
    <location>
        <begin position="2273"/>
        <end position="2284"/>
    </location>
</feature>
<accession>A0A7R8X0T2</accession>
<dbReference type="InterPro" id="IPR002126">
    <property type="entry name" value="Cadherin-like_dom"/>
</dbReference>
<feature type="non-terminal residue" evidence="19">
    <location>
        <position position="1"/>
    </location>
</feature>
<dbReference type="PANTHER" id="PTHR24026">
    <property type="entry name" value="FAT ATYPICAL CADHERIN-RELATED"/>
    <property type="match status" value="1"/>
</dbReference>
<feature type="domain" description="Cadherin" evidence="18">
    <location>
        <begin position="2"/>
        <end position="24"/>
    </location>
</feature>
<evidence type="ECO:0000256" key="5">
    <source>
        <dbReference type="ARBA" id="ARBA00022737"/>
    </source>
</evidence>
<feature type="domain" description="Laminin G" evidence="16">
    <location>
        <begin position="1890"/>
        <end position="2076"/>
    </location>
</feature>
<feature type="domain" description="Cadherin" evidence="18">
    <location>
        <begin position="245"/>
        <end position="333"/>
    </location>
</feature>
<dbReference type="FunFam" id="2.60.40.60:FF:000080">
    <property type="entry name" value="FAT atypical cadherin 1"/>
    <property type="match status" value="2"/>
</dbReference>
<dbReference type="GO" id="GO:0050769">
    <property type="term" value="P:positive regulation of neurogenesis"/>
    <property type="evidence" value="ECO:0007669"/>
    <property type="project" value="UniProtKB-ARBA"/>
</dbReference>
<dbReference type="SMART" id="SM00181">
    <property type="entry name" value="EGF"/>
    <property type="match status" value="5"/>
</dbReference>
<dbReference type="InterPro" id="IPR013320">
    <property type="entry name" value="ConA-like_dom_sf"/>
</dbReference>
<dbReference type="FunFam" id="2.10.25.10:FF:000012">
    <property type="entry name" value="Delta-like protein"/>
    <property type="match status" value="1"/>
</dbReference>
<evidence type="ECO:0000259" key="18">
    <source>
        <dbReference type="PROSITE" id="PS50268"/>
    </source>
</evidence>
<feature type="disulfide bond" evidence="13">
    <location>
        <begin position="1517"/>
        <end position="1526"/>
    </location>
</feature>
<keyword evidence="4" id="KW-0732">Signal</keyword>
<dbReference type="SUPFAM" id="SSF49313">
    <property type="entry name" value="Cadherin-like"/>
    <property type="match status" value="13"/>
</dbReference>
<feature type="domain" description="EGF-like" evidence="17">
    <location>
        <begin position="1607"/>
        <end position="1643"/>
    </location>
</feature>
<feature type="domain" description="Cadherin" evidence="18">
    <location>
        <begin position="439"/>
        <end position="539"/>
    </location>
</feature>
<feature type="domain" description="Cadherin" evidence="18">
    <location>
        <begin position="966"/>
        <end position="1071"/>
    </location>
</feature>
<dbReference type="OrthoDB" id="6252479at2759"/>
<dbReference type="FunFam" id="2.60.40.60:FF:000020">
    <property type="entry name" value="Dachsous cadherin-related 1b"/>
    <property type="match status" value="2"/>
</dbReference>
<dbReference type="Pfam" id="PF00028">
    <property type="entry name" value="Cadherin"/>
    <property type="match status" value="12"/>
</dbReference>
<keyword evidence="7" id="KW-0130">Cell adhesion</keyword>
<feature type="compositionally biased region" description="Low complexity" evidence="14">
    <location>
        <begin position="2378"/>
        <end position="2393"/>
    </location>
</feature>
<feature type="domain" description="Cadherin" evidence="18">
    <location>
        <begin position="862"/>
        <end position="965"/>
    </location>
</feature>
<feature type="region of interest" description="Disordered" evidence="14">
    <location>
        <begin position="2264"/>
        <end position="2338"/>
    </location>
</feature>
<dbReference type="PROSITE" id="PS00010">
    <property type="entry name" value="ASX_HYDROXYL"/>
    <property type="match status" value="1"/>
</dbReference>
<feature type="compositionally biased region" description="Polar residues" evidence="14">
    <location>
        <begin position="2319"/>
        <end position="2338"/>
    </location>
</feature>
<dbReference type="FunFam" id="2.10.25.10:FF:000594">
    <property type="entry name" value="cadherin-related tumor suppressor"/>
    <property type="match status" value="1"/>
</dbReference>
<dbReference type="Pfam" id="PF00008">
    <property type="entry name" value="EGF"/>
    <property type="match status" value="2"/>
</dbReference>
<evidence type="ECO:0000256" key="13">
    <source>
        <dbReference type="PROSITE-ProRule" id="PRU00076"/>
    </source>
</evidence>
<dbReference type="SMART" id="SM00112">
    <property type="entry name" value="CA"/>
    <property type="match status" value="12"/>
</dbReference>
<evidence type="ECO:0000256" key="8">
    <source>
        <dbReference type="ARBA" id="ARBA00022989"/>
    </source>
</evidence>
<organism evidence="19">
    <name type="scientific">Darwinula stevensoni</name>
    <dbReference type="NCBI Taxonomy" id="69355"/>
    <lineage>
        <taxon>Eukaryota</taxon>
        <taxon>Metazoa</taxon>
        <taxon>Ecdysozoa</taxon>
        <taxon>Arthropoda</taxon>
        <taxon>Crustacea</taxon>
        <taxon>Oligostraca</taxon>
        <taxon>Ostracoda</taxon>
        <taxon>Podocopa</taxon>
        <taxon>Podocopida</taxon>
        <taxon>Darwinulocopina</taxon>
        <taxon>Darwinuloidea</taxon>
        <taxon>Darwinulidae</taxon>
        <taxon>Darwinula</taxon>
    </lineage>
</organism>
<evidence type="ECO:0000256" key="14">
    <source>
        <dbReference type="SAM" id="MobiDB-lite"/>
    </source>
</evidence>
<evidence type="ECO:0000256" key="4">
    <source>
        <dbReference type="ARBA" id="ARBA00022729"/>
    </source>
</evidence>
<dbReference type="EMBL" id="CAJPEV010000158">
    <property type="protein sequence ID" value="CAG0881546.1"/>
    <property type="molecule type" value="Genomic_DNA"/>
</dbReference>
<dbReference type="GO" id="GO:0007156">
    <property type="term" value="P:homophilic cell adhesion via plasma membrane adhesion molecules"/>
    <property type="evidence" value="ECO:0007669"/>
    <property type="project" value="InterPro"/>
</dbReference>
<feature type="domain" description="EGF-like" evidence="17">
    <location>
        <begin position="1838"/>
        <end position="1875"/>
    </location>
</feature>